<organism evidence="2">
    <name type="scientific">mine drainage metagenome</name>
    <dbReference type="NCBI Taxonomy" id="410659"/>
    <lineage>
        <taxon>unclassified sequences</taxon>
        <taxon>metagenomes</taxon>
        <taxon>ecological metagenomes</taxon>
    </lineage>
</organism>
<protein>
    <recommendedName>
        <fullName evidence="3">Transposase</fullName>
    </recommendedName>
</protein>
<dbReference type="Pfam" id="PF13551">
    <property type="entry name" value="HTH_29"/>
    <property type="match status" value="1"/>
</dbReference>
<accession>T1BG77</accession>
<reference evidence="2" key="1">
    <citation type="submission" date="2013-08" db="EMBL/GenBank/DDBJ databases">
        <authorList>
            <person name="Mendez C."/>
            <person name="Richter M."/>
            <person name="Ferrer M."/>
            <person name="Sanchez J."/>
        </authorList>
    </citation>
    <scope>NUCLEOTIDE SEQUENCE</scope>
</reference>
<evidence type="ECO:0008006" key="3">
    <source>
        <dbReference type="Google" id="ProtNLM"/>
    </source>
</evidence>
<dbReference type="AlphaFoldDB" id="T1BG77"/>
<reference evidence="2" key="2">
    <citation type="journal article" date="2014" name="ISME J.">
        <title>Microbial stratification in low pH oxic and suboxic macroscopic growths along an acid mine drainage.</title>
        <authorList>
            <person name="Mendez-Garcia C."/>
            <person name="Mesa V."/>
            <person name="Sprenger R.R."/>
            <person name="Richter M."/>
            <person name="Diez M.S."/>
            <person name="Solano J."/>
            <person name="Bargiela R."/>
            <person name="Golyshina O.V."/>
            <person name="Manteca A."/>
            <person name="Ramos J.L."/>
            <person name="Gallego J.R."/>
            <person name="Llorente I."/>
            <person name="Martins Dos Santos V.A."/>
            <person name="Jensen O.N."/>
            <person name="Pelaez A.I."/>
            <person name="Sanchez J."/>
            <person name="Ferrer M."/>
        </authorList>
    </citation>
    <scope>NUCLEOTIDE SEQUENCE</scope>
</reference>
<feature type="region of interest" description="Disordered" evidence="1">
    <location>
        <begin position="79"/>
        <end position="231"/>
    </location>
</feature>
<evidence type="ECO:0000256" key="1">
    <source>
        <dbReference type="SAM" id="MobiDB-lite"/>
    </source>
</evidence>
<evidence type="ECO:0000313" key="2">
    <source>
        <dbReference type="EMBL" id="EQD68637.1"/>
    </source>
</evidence>
<comment type="caution">
    <text evidence="2">The sequence shown here is derived from an EMBL/GenBank/DDBJ whole genome shotgun (WGS) entry which is preliminary data.</text>
</comment>
<dbReference type="EMBL" id="AUZZ01000272">
    <property type="protein sequence ID" value="EQD68637.1"/>
    <property type="molecule type" value="Genomic_DNA"/>
</dbReference>
<name>T1BG77_9ZZZZ</name>
<feature type="non-terminal residue" evidence="2">
    <location>
        <position position="259"/>
    </location>
</feature>
<gene>
    <name evidence="2" type="ORF">B2A_00346</name>
</gene>
<dbReference type="SUPFAM" id="SSF46689">
    <property type="entry name" value="Homeodomain-like"/>
    <property type="match status" value="1"/>
</dbReference>
<proteinExistence type="predicted"/>
<dbReference type="InterPro" id="IPR009057">
    <property type="entry name" value="Homeodomain-like_sf"/>
</dbReference>
<feature type="non-terminal residue" evidence="2">
    <location>
        <position position="1"/>
    </location>
</feature>
<sequence length="259" mass="27896">GAPMRSAPQIVLNESERAVLESWTADPVASASRAQRARIILLCASGKTNQQVARDLGVHPETVIRWRRRFLGLRLEGIRGTAPRPHPRSPRLPREEGEDPSNDPPCSPSGRRTLVHSIAGPGAEGQPHAGPPRMADPWDRRSRPPSPPGGRRERPAQPGLRGTLRARAVEGLRVRHRRGATALPGSGPSRGEPGHLAHRGGVADPGSTAPFDERAGDPGGGVPDPWGAASAGWRRTSRGFLTFLRGLREGLPPFRFYLV</sequence>